<organism evidence="3 4">
    <name type="scientific">Tieghemiomyces parasiticus</name>
    <dbReference type="NCBI Taxonomy" id="78921"/>
    <lineage>
        <taxon>Eukaryota</taxon>
        <taxon>Fungi</taxon>
        <taxon>Fungi incertae sedis</taxon>
        <taxon>Zoopagomycota</taxon>
        <taxon>Kickxellomycotina</taxon>
        <taxon>Dimargaritomycetes</taxon>
        <taxon>Dimargaritales</taxon>
        <taxon>Dimargaritaceae</taxon>
        <taxon>Tieghemiomyces</taxon>
    </lineage>
</organism>
<dbReference type="Proteomes" id="UP001150569">
    <property type="component" value="Unassembled WGS sequence"/>
</dbReference>
<dbReference type="PANTHER" id="PTHR20932">
    <property type="entry name" value="LYSM AND PUTATIVE PEPTIDOGLYCAN-BINDING DOMAIN-CONTAINING PROTEIN"/>
    <property type="match status" value="1"/>
</dbReference>
<dbReference type="PANTHER" id="PTHR20932:SF8">
    <property type="entry name" value="LD22649P"/>
    <property type="match status" value="1"/>
</dbReference>
<evidence type="ECO:0000256" key="1">
    <source>
        <dbReference type="SAM" id="MobiDB-lite"/>
    </source>
</evidence>
<dbReference type="Pfam" id="PF01476">
    <property type="entry name" value="LysM"/>
    <property type="match status" value="1"/>
</dbReference>
<dbReference type="PROSITE" id="PS51782">
    <property type="entry name" value="LYSM"/>
    <property type="match status" value="1"/>
</dbReference>
<feature type="compositionally biased region" description="Polar residues" evidence="1">
    <location>
        <begin position="66"/>
        <end position="79"/>
    </location>
</feature>
<feature type="compositionally biased region" description="Basic and acidic residues" evidence="1">
    <location>
        <begin position="1"/>
        <end position="14"/>
    </location>
</feature>
<dbReference type="SUPFAM" id="SSF54106">
    <property type="entry name" value="LysM domain"/>
    <property type="match status" value="1"/>
</dbReference>
<dbReference type="CDD" id="cd00118">
    <property type="entry name" value="LysM"/>
    <property type="match status" value="1"/>
</dbReference>
<name>A0A9W8AF58_9FUNG</name>
<keyword evidence="4" id="KW-1185">Reference proteome</keyword>
<dbReference type="InterPro" id="IPR018392">
    <property type="entry name" value="LysM"/>
</dbReference>
<dbReference type="EMBL" id="JANBPT010000263">
    <property type="protein sequence ID" value="KAJ1924605.1"/>
    <property type="molecule type" value="Genomic_DNA"/>
</dbReference>
<evidence type="ECO:0000259" key="2">
    <source>
        <dbReference type="PROSITE" id="PS51782"/>
    </source>
</evidence>
<accession>A0A9W8AF58</accession>
<dbReference type="SMART" id="SM00257">
    <property type="entry name" value="LysM"/>
    <property type="match status" value="1"/>
</dbReference>
<gene>
    <name evidence="3" type="ORF">IWQ60_005090</name>
</gene>
<feature type="region of interest" description="Disordered" evidence="1">
    <location>
        <begin position="377"/>
        <end position="470"/>
    </location>
</feature>
<proteinExistence type="predicted"/>
<feature type="domain" description="LysM" evidence="2">
    <location>
        <begin position="308"/>
        <end position="352"/>
    </location>
</feature>
<dbReference type="Gene3D" id="3.10.350.10">
    <property type="entry name" value="LysM domain"/>
    <property type="match status" value="1"/>
</dbReference>
<feature type="region of interest" description="Disordered" evidence="1">
    <location>
        <begin position="236"/>
        <end position="305"/>
    </location>
</feature>
<dbReference type="OrthoDB" id="2107166at2759"/>
<reference evidence="3" key="1">
    <citation type="submission" date="2022-07" db="EMBL/GenBank/DDBJ databases">
        <title>Phylogenomic reconstructions and comparative analyses of Kickxellomycotina fungi.</title>
        <authorList>
            <person name="Reynolds N.K."/>
            <person name="Stajich J.E."/>
            <person name="Barry K."/>
            <person name="Grigoriev I.V."/>
            <person name="Crous P."/>
            <person name="Smith M.E."/>
        </authorList>
    </citation>
    <scope>NUCLEOTIDE SEQUENCE</scope>
    <source>
        <strain evidence="3">RSA 861</strain>
    </source>
</reference>
<protein>
    <recommendedName>
        <fullName evidence="2">LysM domain-containing protein</fullName>
    </recommendedName>
</protein>
<sequence>MTTYHQDDRPADRQVRHRYPPRQATSPDEVLFAVDDEHDPTADLLTDADRTTSPYIQASRPRQPANGGSVTRDTPTQEYSRPARTGRHHLDHPSDSGGLLAGLTGGDLARHWADETATIRGSLSSAILPCMQAVEPLRREALSTIRKQSAHWADFLQGPRRNLVNIVPAEGGSVPSEAVVASAPGIRVTSKLEPAQRDPLLSGGGNGRPETGAAQRLATFGSSLRDMLSSTLMLDEPIEPGPLARKRGTGSQLSAPNSPAPRHLSTTTYPAGPNSGLRQRRGPSPVRRSLDSDRPPSQRRNPATVRAIIHRVVPADTMAGICLKYGISPAALKKVNRLWSTDSIHFRDQLFIPVALCDSREVHLYNTVMMNAESPFYQPEETFPSPPASGGDGQAQGLTTRSRAGSELDSPGAGPGSEVLSPGRGSMWDSTPSSPTHLCLDTTSQASSSAAAGNRSDSRGKSPARDPLVPDIRAVPADLLKYFPSGISPSLAPK</sequence>
<evidence type="ECO:0000313" key="3">
    <source>
        <dbReference type="EMBL" id="KAJ1924605.1"/>
    </source>
</evidence>
<dbReference type="InterPro" id="IPR045030">
    <property type="entry name" value="LYSM1-4"/>
</dbReference>
<feature type="region of interest" description="Disordered" evidence="1">
    <location>
        <begin position="190"/>
        <end position="212"/>
    </location>
</feature>
<feature type="region of interest" description="Disordered" evidence="1">
    <location>
        <begin position="1"/>
        <end position="102"/>
    </location>
</feature>
<comment type="caution">
    <text evidence="3">The sequence shown here is derived from an EMBL/GenBank/DDBJ whole genome shotgun (WGS) entry which is preliminary data.</text>
</comment>
<dbReference type="AlphaFoldDB" id="A0A9W8AF58"/>
<evidence type="ECO:0000313" key="4">
    <source>
        <dbReference type="Proteomes" id="UP001150569"/>
    </source>
</evidence>
<dbReference type="InterPro" id="IPR036779">
    <property type="entry name" value="LysM_dom_sf"/>
</dbReference>